<evidence type="ECO:0000259" key="9">
    <source>
        <dbReference type="Pfam" id="PF16531"/>
    </source>
</evidence>
<dbReference type="InterPro" id="IPR041513">
    <property type="entry name" value="SAS6_CC"/>
</dbReference>
<keyword evidence="4 7" id="KW-0175">Coiled coil</keyword>
<feature type="compositionally biased region" description="Basic and acidic residues" evidence="8">
    <location>
        <begin position="270"/>
        <end position="290"/>
    </location>
</feature>
<feature type="compositionally biased region" description="Basic and acidic residues" evidence="8">
    <location>
        <begin position="308"/>
        <end position="323"/>
    </location>
</feature>
<keyword evidence="11" id="KW-1185">Reference proteome</keyword>
<dbReference type="Pfam" id="PF16531">
    <property type="entry name" value="SAS-6_N"/>
    <property type="match status" value="1"/>
</dbReference>
<dbReference type="InterPro" id="IPR032396">
    <property type="entry name" value="SAS-6_N"/>
</dbReference>
<evidence type="ECO:0000256" key="6">
    <source>
        <dbReference type="ARBA" id="ARBA00023306"/>
    </source>
</evidence>
<organism evidence="11 12">
    <name type="scientific">Petromyzon marinus</name>
    <name type="common">Sea lamprey</name>
    <dbReference type="NCBI Taxonomy" id="7757"/>
    <lineage>
        <taxon>Eukaryota</taxon>
        <taxon>Metazoa</taxon>
        <taxon>Chordata</taxon>
        <taxon>Craniata</taxon>
        <taxon>Vertebrata</taxon>
        <taxon>Cyclostomata</taxon>
        <taxon>Hyperoartia</taxon>
        <taxon>Petromyzontiformes</taxon>
        <taxon>Petromyzontidae</taxon>
        <taxon>Petromyzon</taxon>
    </lineage>
</organism>
<evidence type="ECO:0000256" key="1">
    <source>
        <dbReference type="ARBA" id="ARBA00004300"/>
    </source>
</evidence>
<reference evidence="12" key="1">
    <citation type="submission" date="2025-08" db="UniProtKB">
        <authorList>
            <consortium name="RefSeq"/>
        </authorList>
    </citation>
    <scope>IDENTIFICATION</scope>
    <source>
        <tissue evidence="12">Sperm</tissue>
    </source>
</reference>
<dbReference type="Gene3D" id="2.170.210.20">
    <property type="entry name" value="Spindle assembly abnormal protein 6, N-terminal domain"/>
    <property type="match status" value="1"/>
</dbReference>
<dbReference type="AlphaFoldDB" id="A0AAJ7SVT0"/>
<keyword evidence="3" id="KW-0963">Cytoplasm</keyword>
<feature type="domain" description="SAS-6 coiled-coil" evidence="10">
    <location>
        <begin position="152"/>
        <end position="181"/>
    </location>
</feature>
<evidence type="ECO:0000256" key="5">
    <source>
        <dbReference type="ARBA" id="ARBA00023212"/>
    </source>
</evidence>
<evidence type="ECO:0000259" key="10">
    <source>
        <dbReference type="Pfam" id="PF18594"/>
    </source>
</evidence>
<dbReference type="KEGG" id="pmrn:116936807"/>
<dbReference type="InterPro" id="IPR038558">
    <property type="entry name" value="SAS-6_N_sf"/>
</dbReference>
<feature type="compositionally biased region" description="Low complexity" evidence="8">
    <location>
        <begin position="258"/>
        <end position="269"/>
    </location>
</feature>
<feature type="region of interest" description="Disordered" evidence="8">
    <location>
        <begin position="617"/>
        <end position="652"/>
    </location>
</feature>
<accession>A0AAJ7SVT0</accession>
<dbReference type="Gene3D" id="1.10.287.1490">
    <property type="match status" value="1"/>
</dbReference>
<dbReference type="PANTHER" id="PTHR44281">
    <property type="entry name" value="SPINDLE ASSEMBLY ABNORMAL PROTEIN 6 HOMOLOG"/>
    <property type="match status" value="1"/>
</dbReference>
<feature type="region of interest" description="Disordered" evidence="8">
    <location>
        <begin position="358"/>
        <end position="377"/>
    </location>
</feature>
<feature type="coiled-coil region" evidence="7">
    <location>
        <begin position="450"/>
        <end position="477"/>
    </location>
</feature>
<dbReference type="PANTHER" id="PTHR44281:SF2">
    <property type="entry name" value="SPINDLE ASSEMBLY ABNORMAL PROTEIN 6 HOMOLOG"/>
    <property type="match status" value="1"/>
</dbReference>
<keyword evidence="5" id="KW-0206">Cytoskeleton</keyword>
<dbReference type="GO" id="GO:0005814">
    <property type="term" value="C:centriole"/>
    <property type="evidence" value="ECO:0007669"/>
    <property type="project" value="TreeGrafter"/>
</dbReference>
<dbReference type="GO" id="GO:0005813">
    <property type="term" value="C:centrosome"/>
    <property type="evidence" value="ECO:0007669"/>
    <property type="project" value="UniProtKB-SubCell"/>
</dbReference>
<dbReference type="GO" id="GO:0007099">
    <property type="term" value="P:centriole replication"/>
    <property type="evidence" value="ECO:0007669"/>
    <property type="project" value="TreeGrafter"/>
</dbReference>
<feature type="compositionally biased region" description="Basic and acidic residues" evidence="8">
    <location>
        <begin position="363"/>
        <end position="373"/>
    </location>
</feature>
<feature type="compositionally biased region" description="Low complexity" evidence="8">
    <location>
        <begin position="635"/>
        <end position="652"/>
    </location>
</feature>
<evidence type="ECO:0000256" key="2">
    <source>
        <dbReference type="ARBA" id="ARBA00020407"/>
    </source>
</evidence>
<dbReference type="RefSeq" id="XP_032805651.1">
    <property type="nucleotide sequence ID" value="XM_032949760.1"/>
</dbReference>
<feature type="compositionally biased region" description="Basic and acidic residues" evidence="8">
    <location>
        <begin position="220"/>
        <end position="255"/>
    </location>
</feature>
<dbReference type="Pfam" id="PF18594">
    <property type="entry name" value="Sas6_CC"/>
    <property type="match status" value="1"/>
</dbReference>
<sequence>MAAQDQQQRRLFCSAVSLLLRAKDCDDRRTDIRVTVELQSVASPILKKDLTVRLTDDTDPFFLYSLNLGDEDFQSLKSQQGLLVDFTSFPQKFIDLLQLCIQEQDKDVPRFLLQLQCPGAADRGSTAYLSVVETNPFKHLTHLSLCLLSASDGDLKKYLASCLRSLKNENAALETRLQKTEEDLTKRLAYAQQTLAERSRELERVRAEWSSQMSEISSQHGREIATQRDKFQQVEEEGRRRHEEERRELEAEQRRLRSQLQQRTSQAEASARDAAERHRAADTALRDARTRIGALEEESARVQQEAASLRRESGAHESERRDADAALVALRSRVSSLEQEARDKEQLVQRMGQALDTTRQQQKKLEESLDEKQTQGGKLETTIKSLSEELLKANDIIKRLQAELKAQAGKVRLKNAVTTQQEKLLAERDAGLQRERQETAELRIALCNKEEQAAKLSEQLEATVEKLEESKQLLKTNENVISWLNKQLNENQGTGVGGRAGARERQRDDDAALVYRPCHPAQPPATSMGLGSPLTGIPMRNFTVKHRPGAQMVTTSTPLLEAPSHGGSGGVLPLTTTAPLSAFPSRNLSDPVGLDAKYLQRRDGSIPVRGVTGLAMTRPMAPKPGPPPLSSYFPATATTTQQQQLHLQQSAS</sequence>
<evidence type="ECO:0000256" key="3">
    <source>
        <dbReference type="ARBA" id="ARBA00022490"/>
    </source>
</evidence>
<gene>
    <name evidence="12" type="primary">LOC116936807</name>
</gene>
<feature type="region of interest" description="Disordered" evidence="8">
    <location>
        <begin position="213"/>
        <end position="323"/>
    </location>
</feature>
<dbReference type="Proteomes" id="UP001318040">
    <property type="component" value="Chromosome 1"/>
</dbReference>
<evidence type="ECO:0000256" key="4">
    <source>
        <dbReference type="ARBA" id="ARBA00023054"/>
    </source>
</evidence>
<keyword evidence="6" id="KW-0131">Cell cycle</keyword>
<feature type="coiled-coil region" evidence="7">
    <location>
        <begin position="163"/>
        <end position="208"/>
    </location>
</feature>
<feature type="domain" description="Spindle assembly abnormal protein 6 N-terminal" evidence="9">
    <location>
        <begin position="11"/>
        <end position="147"/>
    </location>
</feature>
<evidence type="ECO:0000256" key="8">
    <source>
        <dbReference type="SAM" id="MobiDB-lite"/>
    </source>
</evidence>
<evidence type="ECO:0000313" key="12">
    <source>
        <dbReference type="RefSeq" id="XP_032805651.1"/>
    </source>
</evidence>
<dbReference type="GeneID" id="116936807"/>
<name>A0AAJ7SVT0_PETMA</name>
<comment type="subcellular location">
    <subcellularLocation>
        <location evidence="1">Cytoplasm</location>
        <location evidence="1">Cytoskeleton</location>
        <location evidence="1">Microtubule organizing center</location>
        <location evidence="1">Centrosome</location>
    </subcellularLocation>
</comment>
<proteinExistence type="predicted"/>
<evidence type="ECO:0000313" key="11">
    <source>
        <dbReference type="Proteomes" id="UP001318040"/>
    </source>
</evidence>
<evidence type="ECO:0000256" key="7">
    <source>
        <dbReference type="SAM" id="Coils"/>
    </source>
</evidence>
<protein>
    <recommendedName>
        <fullName evidence="2">Spindle assembly abnormal protein 6 homolog</fullName>
    </recommendedName>
</protein>
<dbReference type="CDD" id="cd10142">
    <property type="entry name" value="HD_SAS6_N"/>
    <property type="match status" value="1"/>
</dbReference>